<reference evidence="1 2" key="1">
    <citation type="journal article" date="2022" name="bioRxiv">
        <title>The genome of the oomycete Peronosclerospora sorghi, a cosmopolitan pathogen of maize and sorghum, is inflated with dispersed pseudogenes.</title>
        <authorList>
            <person name="Fletcher K."/>
            <person name="Martin F."/>
            <person name="Isakeit T."/>
            <person name="Cavanaugh K."/>
            <person name="Magill C."/>
            <person name="Michelmore R."/>
        </authorList>
    </citation>
    <scope>NUCLEOTIDE SEQUENCE [LARGE SCALE GENOMIC DNA]</scope>
    <source>
        <strain evidence="1">P6</strain>
    </source>
</reference>
<name>A0ACC0VJS6_9STRA</name>
<organism evidence="1 2">
    <name type="scientific">Peronosclerospora sorghi</name>
    <dbReference type="NCBI Taxonomy" id="230839"/>
    <lineage>
        <taxon>Eukaryota</taxon>
        <taxon>Sar</taxon>
        <taxon>Stramenopiles</taxon>
        <taxon>Oomycota</taxon>
        <taxon>Peronosporomycetes</taxon>
        <taxon>Peronosporales</taxon>
        <taxon>Peronosporaceae</taxon>
        <taxon>Peronosclerospora</taxon>
    </lineage>
</organism>
<evidence type="ECO:0000313" key="1">
    <source>
        <dbReference type="EMBL" id="KAI9906699.1"/>
    </source>
</evidence>
<dbReference type="EMBL" id="CM047587">
    <property type="protein sequence ID" value="KAI9906699.1"/>
    <property type="molecule type" value="Genomic_DNA"/>
</dbReference>
<proteinExistence type="predicted"/>
<sequence length="307" mass="34807">MSRLPLPWALVVQEKEEEEEEDLRDQQLWLEIARVRLETQVRNYVTAAALPRPFESPWAILDRYGDDTDFMAMMRLNRAAFDALVVPFTRHYEVQSGPGRSGRPTRLQNHRAALSLVLQFYGSRSDLKHLCSVFGIPPATASRCLAKAEGALSLALDSVADAEVLWPTAQEKVAWGRLVETREPLVTKKFGFIDGKKYQVHQPSRAEVQNAYYNGWLHSVLVTGTLDFGVDGCIFWMKHNCPGSWNYGETSQEFRQKLCDPFFTLKEHSVLSDSAFPVSGVMSGKIATPLKRGFRKSRQDGRKRRGD</sequence>
<protein>
    <submittedName>
        <fullName evidence="1">Uncharacterized protein</fullName>
    </submittedName>
</protein>
<keyword evidence="2" id="KW-1185">Reference proteome</keyword>
<comment type="caution">
    <text evidence="1">The sequence shown here is derived from an EMBL/GenBank/DDBJ whole genome shotgun (WGS) entry which is preliminary data.</text>
</comment>
<evidence type="ECO:0000313" key="2">
    <source>
        <dbReference type="Proteomes" id="UP001163321"/>
    </source>
</evidence>
<dbReference type="Proteomes" id="UP001163321">
    <property type="component" value="Chromosome 8"/>
</dbReference>
<accession>A0ACC0VJS6</accession>
<gene>
    <name evidence="1" type="ORF">PsorP6_016553</name>
</gene>